<accession>A0ABN8HL58</accession>
<evidence type="ECO:0000313" key="1">
    <source>
        <dbReference type="EMBL" id="CAH2032369.1"/>
    </source>
</evidence>
<dbReference type="EMBL" id="OW150024">
    <property type="protein sequence ID" value="CAH2032369.1"/>
    <property type="molecule type" value="Genomic_DNA"/>
</dbReference>
<sequence>MNQTFERHFVRQLEQRLAADRPLIQVLVGSRQVGQTTGVRQLLARSPLPCHYANADDLLAAGRTWLLELPGS</sequence>
<dbReference type="Proteomes" id="UP001295463">
    <property type="component" value="Chromosome"/>
</dbReference>
<protein>
    <submittedName>
        <fullName evidence="1">Uncharacterized protein</fullName>
    </submittedName>
</protein>
<gene>
    <name evidence="1" type="ORF">GEAMG1_2533</name>
</gene>
<organism evidence="1 2">
    <name type="scientific">Trichlorobacter ammonificans</name>
    <dbReference type="NCBI Taxonomy" id="2916410"/>
    <lineage>
        <taxon>Bacteria</taxon>
        <taxon>Pseudomonadati</taxon>
        <taxon>Thermodesulfobacteriota</taxon>
        <taxon>Desulfuromonadia</taxon>
        <taxon>Geobacterales</taxon>
        <taxon>Geobacteraceae</taxon>
        <taxon>Trichlorobacter</taxon>
    </lineage>
</organism>
<name>A0ABN8HL58_9BACT</name>
<reference evidence="1 2" key="1">
    <citation type="submission" date="2022-03" db="EMBL/GenBank/DDBJ databases">
        <authorList>
            <person name="Koch H."/>
        </authorList>
    </citation>
    <scope>NUCLEOTIDE SEQUENCE [LARGE SCALE GENOMIC DNA]</scope>
    <source>
        <strain evidence="1 2">G1</strain>
    </source>
</reference>
<keyword evidence="2" id="KW-1185">Reference proteome</keyword>
<evidence type="ECO:0000313" key="2">
    <source>
        <dbReference type="Proteomes" id="UP001295463"/>
    </source>
</evidence>
<proteinExistence type="predicted"/>
<dbReference type="RefSeq" id="WP_305733123.1">
    <property type="nucleotide sequence ID" value="NZ_OW150024.1"/>
</dbReference>